<evidence type="ECO:0000259" key="38">
    <source>
        <dbReference type="PROSITE" id="PS51436"/>
    </source>
</evidence>
<dbReference type="PANTHER" id="PTHR43519:SF1">
    <property type="entry name" value="ATP-DEPENDENT RNA HELICASE HRPB"/>
    <property type="match status" value="1"/>
</dbReference>
<dbReference type="GO" id="GO:0016818">
    <property type="term" value="F:hydrolase activity, acting on acid anhydrides, in phosphorus-containing anhydrides"/>
    <property type="evidence" value="ECO:0007669"/>
    <property type="project" value="InterPro"/>
</dbReference>
<keyword evidence="18" id="KW-0808">Transferase</keyword>
<evidence type="ECO:0000256" key="31">
    <source>
        <dbReference type="ARBA" id="ARBA00045403"/>
    </source>
</evidence>
<keyword evidence="14" id="KW-1048">Host nucleus</keyword>
<dbReference type="GO" id="GO:0052170">
    <property type="term" value="P:symbiont-mediated suppression of host innate immune response"/>
    <property type="evidence" value="ECO:0007669"/>
    <property type="project" value="UniProtKB-KW"/>
</dbReference>
<dbReference type="Pfam" id="PF00767">
    <property type="entry name" value="Poty_coat"/>
    <property type="match status" value="1"/>
</dbReference>
<dbReference type="Gene3D" id="3.30.70.270">
    <property type="match status" value="1"/>
</dbReference>
<evidence type="ECO:0000256" key="29">
    <source>
        <dbReference type="ARBA" id="ARBA00029422"/>
    </source>
</evidence>
<dbReference type="GO" id="GO:0003723">
    <property type="term" value="F:RNA binding"/>
    <property type="evidence" value="ECO:0007669"/>
    <property type="project" value="InterPro"/>
</dbReference>
<dbReference type="InterPro" id="IPR027417">
    <property type="entry name" value="P-loop_NTPase"/>
</dbReference>
<evidence type="ECO:0000256" key="16">
    <source>
        <dbReference type="ARBA" id="ARBA00022632"/>
    </source>
</evidence>
<dbReference type="GO" id="GO:0004386">
    <property type="term" value="F:helicase activity"/>
    <property type="evidence" value="ECO:0007669"/>
    <property type="project" value="UniProtKB-KW"/>
</dbReference>
<dbReference type="InterPro" id="IPR011545">
    <property type="entry name" value="DEAD/DEAH_box_helicase_dom"/>
</dbReference>
<feature type="compositionally biased region" description="Basic and acidic residues" evidence="34">
    <location>
        <begin position="3340"/>
        <end position="3358"/>
    </location>
</feature>
<feature type="domain" description="RdRp catalytic" evidence="35">
    <location>
        <begin position="2770"/>
        <end position="2894"/>
    </location>
</feature>
<dbReference type="InterPro" id="IPR013648">
    <property type="entry name" value="PP_Potyviridae"/>
</dbReference>
<evidence type="ECO:0000256" key="23">
    <source>
        <dbReference type="ARBA" id="ARBA00022807"/>
    </source>
</evidence>
<keyword evidence="27" id="KW-0899">Viral immunoevasion</keyword>
<evidence type="ECO:0000259" key="36">
    <source>
        <dbReference type="PROSITE" id="PS51192"/>
    </source>
</evidence>
<evidence type="ECO:0000256" key="19">
    <source>
        <dbReference type="ARBA" id="ARBA00022695"/>
    </source>
</evidence>
<dbReference type="Pfam" id="PF00271">
    <property type="entry name" value="Helicase_C"/>
    <property type="match status" value="1"/>
</dbReference>
<keyword evidence="15" id="KW-0945">Host-virus interaction</keyword>
<dbReference type="SMART" id="SM00487">
    <property type="entry name" value="DEXDc"/>
    <property type="match status" value="1"/>
</dbReference>
<dbReference type="PROSITE" id="PS51436">
    <property type="entry name" value="POTYVIRUS_NIA_PRO"/>
    <property type="match status" value="1"/>
</dbReference>
<keyword evidence="16" id="KW-1090">Inhibition of host innate immune response by virus</keyword>
<evidence type="ECO:0000256" key="4">
    <source>
        <dbReference type="ARBA" id="ARBA00004328"/>
    </source>
</evidence>
<evidence type="ECO:0000256" key="30">
    <source>
        <dbReference type="ARBA" id="ARBA00034108"/>
    </source>
</evidence>
<dbReference type="GO" id="GO:0039694">
    <property type="term" value="P:viral RNA genome replication"/>
    <property type="evidence" value="ECO:0007669"/>
    <property type="project" value="InterPro"/>
</dbReference>
<comment type="similarity">
    <text evidence="5 33">Belongs to the potyviridae genome polyprotein family.</text>
</comment>
<accession>A0A2H4R0J0</accession>
<dbReference type="InterPro" id="IPR007094">
    <property type="entry name" value="RNA-dir_pol_PSvirus"/>
</dbReference>
<evidence type="ECO:0000256" key="5">
    <source>
        <dbReference type="ARBA" id="ARBA00006064"/>
    </source>
</evidence>
<evidence type="ECO:0000256" key="33">
    <source>
        <dbReference type="RuleBase" id="RU003351"/>
    </source>
</evidence>
<keyword evidence="9" id="KW-1036">Host cytoplasmic vesicle</keyword>
<feature type="compositionally biased region" description="Basic residues" evidence="34">
    <location>
        <begin position="3082"/>
        <end position="3106"/>
    </location>
</feature>
<keyword evidence="22" id="KW-0347">Helicase</keyword>
<comment type="catalytic activity">
    <reaction evidence="2">
        <text>Hydrolyzes a Gly-|-Gly bond at its own C-terminus, commonly in the sequence -Tyr-Xaa-Val-Gly-|-Gly, in the processing of the potyviral polyprotein.</text>
        <dbReference type="EC" id="3.4.22.45"/>
    </reaction>
</comment>
<dbReference type="GO" id="GO:0044161">
    <property type="term" value="C:host cell cytoplasmic vesicle"/>
    <property type="evidence" value="ECO:0007669"/>
    <property type="project" value="UniProtKB-SubCell"/>
</dbReference>
<dbReference type="PRINTS" id="PR00966">
    <property type="entry name" value="NIAPOTYPTASE"/>
</dbReference>
<organism evidence="41">
    <name type="scientific">Zucchini tigre mosaic virus</name>
    <dbReference type="NCBI Taxonomy" id="1406816"/>
    <lineage>
        <taxon>Viruses</taxon>
        <taxon>Riboviria</taxon>
        <taxon>Orthornavirae</taxon>
        <taxon>Pisuviricota</taxon>
        <taxon>Stelpaviricetes</taxon>
        <taxon>Patatavirales</taxon>
        <taxon>Potyviridae</taxon>
        <taxon>Potyvirus</taxon>
        <taxon>Potyvirus pepotigris</taxon>
    </lineage>
</organism>
<sequence length="3365" mass="385983" precursor="true">MSSLYYLSARSQADMRLAHEKGLGFIEHKLERKGDRGNTKYWGEFHVCYGAKLLYFMSNATPRTCRQFLELSNIEKAQIFEKCCKALVSGLTYNFDDEVWICPDCENCEDKFFKKCECGTKFYFSEHTLMKSLSTLKYKSDLTLSEIDAIDINYMVDMLADEETKEEPFEKDEQVAPVNSISMIVREENAREVKEPVFSLVTNIVEEAWTIKIGFNPTYHWSASKRLQLLTRKEEAPLESTGFVVKADPSELPMESLEEKVGEAVQLALEVGNVIAKEKEFKLKPYKSSNLAWNRILNHKKAKQGSGGKRYRNKWIRTEGHFHGEERKLNLRQRRNGQRIVRDKRGSYRWKVKKQTQKQKRRTSSNRFYCKLDCFYSMRTGPVVSENVRSVKCATSKKSKISRKLTRLEGSRVVTHVTRALCKIAKSKSMTIELIAGRRKRVIRQKEGKSYVELKHMTGLKRRTDLEDSEEMHKLFEDVCRSLVKKFTVKEESLSKGSSGMIIKPSFGSLVGRFRGTYLIIRGRCDGRLLDARSKLTWSTVMNTEHYSDVAEKFWLGFNRAFLRHRKPSDHVCSSDMDVTMCGEVAALATLVLFPCHKITCNTCMSKVKGRVIDEVGEDLNCELERLRETLNSYSGSFGHVSTLLDQLNKVLNARNTNDEAFKEIARKIDEKKDSPWTHMSAINNVLIKGSLATGFEFERASDNLREIVRWHLKRTESIKAGSVESFRNKRSGKAHFNPALMCDNQLDRNGNFLWGERQYHAKRFFVNYFEKVDHSKGYEHYSIRKNPNGVRRIAIGNLIFSTNLERFRQQMVENHVEQGPITRECISLRNNNYVHVCSCVTLDDGTPVTSELKTPTKNHLVLGNSGDAKYVDLPTLEVDSMFIAKEGYCYMNIFLAMFVNLPEGEAKDFTKRVRDLVGAKLGQWPTMLDVERCANQLVIFHPDAASAELPRILIDHKHKVMHVMDSFGSVDSGYHILKANTVNQLIQFAREPLDSELKHYLVGGELFDPTMDCLHQLIRRIYKPNELLELLKDEPHLIVISLMSPSVLLTLFNSGAVEHALSYWIKRDQDVVETIVLVEQLSRKLPIARTILEQFNEIRQNARDVMEVMERGSRPWISYDRALTMLEMFANSHLTDEGLIQQGFSTLDPKLRVAVEKTYAALLQEEWNALSLRQRLYLRYYAYKVRPSFSRYLKPTALADLSIVYDFSPRHCVREVGKALWYPVQICKKAITHVACKSGEFARRNVIRGCQYVFKDLLQFVNVMLVLSLLLQIFKTIQGYAHEHRKLQKFNEEKEREQEFRELESLYAKLVLKTGEQPTVEEFVDYVKIKQPSLVEKAVLLTSKIVSFQAKTDNEKKLEQIIAFVTLVMMMVDTDKSDCLYRILNKFKGIMSSDATNVYHQSLDDITDLFEDKQLTVDFDLSTDEQINRGPIDVTFEKWWDNQLSSNHVTNHYRIGGHFLEFSRSNAATVASEIAHSAEREFLIRGAVGSGKSTNLPYLLSGHGNVLLVEPTRPLCENVCKQLRGTPFHCNPTIRMRGLSSFGSSKITIMTSGFALHYFAHNVNQLREFDFIIFDECHVVDCQAMGLYCLMDGHNVETKLLKVSATPPGREVEFSTQFPVKIVTEESISFQQLVANFGTGANSDVTVNADNILVYVSSYNEVDQLSKLLNDRGYLVTKVDGRTMKVGKTEIETKGTKNKKHFIVATNIIENGVTLDIDAVIDFGMKVVAEMDSDSRVIRYSKRNISYGERIQRLGRVGRHKDGVALRIGHTEKGIQEIPEMVATEAAFLSFAYGLPVMTHNVGLSILKKCTVRQARTMLQYELSPFFTQCLVNFDGTVHPKINEILRPYKLRDSEIKLSESAIPHGVRSIWLSVQDYDSVGVRFFPKGRMYRIPFYVRDVPERFYEQIWQAVEIYKRDHTFGRISSASAGKIAYTLRTDIHAIPRTLLTNRNKYNRKWKCQTRSLQSDDKLHWHGFEFFTPLVEYNNIQSRYLVDHSVENIRKLHMAKSSKFSNRVQIGNDCNVLEMVQSLGAVRSVFHQNVDGVAHIKRELGLRGVWDKTLMVRDALICGFTLGGWAMLIYQFLKEQFASRHVYHQGFSKQKTEASIFVRSHAKLGKEVYGDDGTIEHYFGEAYTKRGNKKGKMHGLGSKTRKFVATYGFKPEDYSYVRYLDPLTGETLDESPNTDVSLAQEHFDEVRLPLRKKMRTSESDNESLAMGESKLSMCAMLQRQLLRSDLTPHNPLKVCDNKLTIAGFPDSEFELRQTGPAKQIDATNVPSPSKAVLHEGKSLCNGMRNYNGIASVVCHLQNTSGSGRSLYGVGYNSYIITNRHLFRENNGTLIVKTQHGQFVVQNTCTLKVAPIGKTDIAVIRMPKDFPPFHSRAKFRHMASTDKVCMVGVDYQENHVASKVSETSSISAGEGDFGSHWISTNDGDCGCPLVCVSDGYIVGLHSLSSSDCSQNYFAKIPENFEEQVLRRLDKLEWSNHWRYNPNSLSWGGFKGLGESTRSDFIMPRKKIQHLNTFEQSGKKWLLNQLHGNLKGVAEAPSNLVTKHIVKGPCMLFQQYLNCNEEAKQFFTPLMGHYMKSVLNKEAYAKDLLKYSSDIIVGEVEHSIFIEESVQQVIELLEMTMSAQIWNTLQMVTIVIQSMNMDAAVGALYAGKKRKYFENSTADERRALVKASCRRLYEGRMGIWNGSLKAEVRPAEKVLASKTRTFTAAPIDTLLGAKVCVDDFNNWFYSKNMVCPWTVGMTKFYKGWDEFLRKFPDGWIYCDADGSQFDSSLTPYLLNAVLEVRLWAMEPWDIGEQMLRNLYGEITYTPILTPDGTIVKKFKGNNSGQPSTVVDNTLMVLITMYYALRKAGYDREQQEQVCVFYINGDDLCIAVHPEHESLLDTLSSSFAELGLKYDFSSRHRDKQELWFMSHRGILIENMYIPKLEPERIVAILEWDKSKLPEHRLEAIMAAIIESWGYEELTRQSESLSIGFRYKLPYNELAKQGQAPYVSELGLRRFTLSARGHARSIEVLSSINIFEDESGDTPELVAYHESTTPVRQTIDLIARQEPCFYQSKDGAVRTLVLMPNKKKRKKKKRKKEKEKRKKRKKKKRNWKTNLRYLNRIKTQEQKGREIEMLMLERWGVLLLPRIKTFTDKMVLPKFKGKTVLNLDHLLQYNPQQINISNTRATQSQFDKWYEGVRSDYGLNDKEMEVMFNGLMVWCIENGTSPDVSGVWVMIDDDGTQVDYPIRPLIEHATPTFRQIMAHFSNAAEAYIARRRCNGKTTCLRYRIKVEHITDEAARYAFDFYEKNSRTPARAREAHMQKKAAALRNANRRLFGIDGSVSNREENTERHTVEDVDRDMHSLLGMRK</sequence>
<dbReference type="Pfam" id="PF00851">
    <property type="entry name" value="Peptidase_C6"/>
    <property type="match status" value="1"/>
</dbReference>
<evidence type="ECO:0000256" key="13">
    <source>
        <dbReference type="ARBA" id="ARBA00022561"/>
    </source>
</evidence>
<dbReference type="EMBL" id="MF362994">
    <property type="protein sequence ID" value="ATY37425.1"/>
    <property type="molecule type" value="Genomic_RNA"/>
</dbReference>
<feature type="domain" description="Peptidase C4" evidence="38">
    <location>
        <begin position="2289"/>
        <end position="2505"/>
    </location>
</feature>
<dbReference type="SUPFAM" id="SSF56672">
    <property type="entry name" value="DNA/RNA polymerases"/>
    <property type="match status" value="1"/>
</dbReference>
<evidence type="ECO:0000256" key="1">
    <source>
        <dbReference type="ARBA" id="ARBA00000785"/>
    </source>
</evidence>
<evidence type="ECO:0000256" key="7">
    <source>
        <dbReference type="ARBA" id="ARBA00022463"/>
    </source>
</evidence>
<comment type="function">
    <text evidence="29">Has helicase activity. It may be involved in replication.</text>
</comment>
<dbReference type="InterPro" id="IPR001730">
    <property type="entry name" value="Potyv_NIa-pro_dom"/>
</dbReference>
<keyword evidence="12" id="KW-0597">Phosphoprotein</keyword>
<dbReference type="InterPro" id="IPR009003">
    <property type="entry name" value="Peptidase_S1_PA"/>
</dbReference>
<keyword evidence="13" id="KW-0167">Capsid protein</keyword>
<keyword evidence="7" id="KW-0941">Suppressor of RNA silencing</keyword>
<dbReference type="PROSITE" id="PS50507">
    <property type="entry name" value="RDRP_SSRNA_POS"/>
    <property type="match status" value="1"/>
</dbReference>
<keyword evidence="24" id="KW-0067">ATP-binding</keyword>
<dbReference type="PROSITE" id="PS51871">
    <property type="entry name" value="PV_P1_PRO"/>
    <property type="match status" value="1"/>
</dbReference>
<protein>
    <recommendedName>
        <fullName evidence="6">Genome polyprotein</fullName>
    </recommendedName>
</protein>
<dbReference type="InterPro" id="IPR043502">
    <property type="entry name" value="DNA/RNA_pol_sf"/>
</dbReference>
<dbReference type="Pfam" id="PF08440">
    <property type="entry name" value="Poty_PP"/>
    <property type="match status" value="1"/>
</dbReference>
<feature type="domain" description="Peptidase S30" evidence="40">
    <location>
        <begin position="408"/>
        <end position="547"/>
    </location>
</feature>
<dbReference type="PANTHER" id="PTHR43519">
    <property type="entry name" value="ATP-DEPENDENT RNA HELICASE HRPB"/>
    <property type="match status" value="1"/>
</dbReference>
<dbReference type="Gene3D" id="2.40.10.10">
    <property type="entry name" value="Trypsin-like serine proteases"/>
    <property type="match status" value="2"/>
</dbReference>
<comment type="function">
    <text evidence="31">Mediates the cap-independent, EIF4E-dependent translation of viral genomic RNAs. Binds to the cap-binding site of host EIF4E and thus interferes with the host EIF4E-dependent mRNA export and translation. VPg-RNA directly binds EIF4E and is a template for transcription. Also forms trimeric complexes with EIF4E-EIF4G, which are templates for translation.</text>
</comment>
<comment type="function">
    <text evidence="28">Involved in aphid transmission, cell-to-cell and systemis movement, encapsidation of the viral RNA and in the regulation of viral RNA amplification.</text>
</comment>
<dbReference type="InterPro" id="IPR039560">
    <property type="entry name" value="Potyvirid-P3"/>
</dbReference>
<dbReference type="InterPro" id="IPR043504">
    <property type="entry name" value="Peptidase_S1_PA_chymotrypsin"/>
</dbReference>
<feature type="active site" description="For helper component proteinase activity" evidence="32">
    <location>
        <position position="890"/>
    </location>
</feature>
<evidence type="ECO:0000259" key="40">
    <source>
        <dbReference type="PROSITE" id="PS51871"/>
    </source>
</evidence>
<dbReference type="Pfam" id="PF12523">
    <property type="entry name" value="DUF3725"/>
    <property type="match status" value="1"/>
</dbReference>
<evidence type="ECO:0000256" key="21">
    <source>
        <dbReference type="ARBA" id="ARBA00022801"/>
    </source>
</evidence>
<name>A0A2H4R0J0_9POTV</name>
<keyword evidence="8" id="KW-0696">RNA-directed RNA polymerase</keyword>
<dbReference type="SUPFAM" id="SSF52540">
    <property type="entry name" value="P-loop containing nucleoside triphosphate hydrolases"/>
    <property type="match status" value="2"/>
</dbReference>
<evidence type="ECO:0000256" key="25">
    <source>
        <dbReference type="ARBA" id="ARBA00022844"/>
    </source>
</evidence>
<dbReference type="Pfam" id="PF00863">
    <property type="entry name" value="Peptidase_C4"/>
    <property type="match status" value="1"/>
</dbReference>
<evidence type="ECO:0000313" key="41">
    <source>
        <dbReference type="EMBL" id="ATY37425.1"/>
    </source>
</evidence>
<comment type="catalytic activity">
    <reaction evidence="1">
        <text>Hydrolyzes glutaminyl bonds, and activity is further restricted by preferences for the amino acids in P6 - P1' that vary with the species of potyvirus, e.g. Glu-Xaa-Xaa-Tyr-Xaa-Gln-|-(Ser or Gly) for the enzyme from tobacco etch virus. The natural substrate is the viral polyprotein, but other proteins and oligopeptides containing the appropriate consensus sequence are also cleaved.</text>
        <dbReference type="EC" id="3.4.22.44"/>
    </reaction>
</comment>
<dbReference type="Gene3D" id="3.90.70.150">
    <property type="entry name" value="Helper component proteinase"/>
    <property type="match status" value="1"/>
</dbReference>
<dbReference type="CDD" id="cd23175">
    <property type="entry name" value="ps-ssRNAv_Potyviridae_RdRp"/>
    <property type="match status" value="1"/>
</dbReference>
<keyword evidence="25" id="KW-0946">Virion</keyword>
<dbReference type="InterPro" id="IPR001650">
    <property type="entry name" value="Helicase_C-like"/>
</dbReference>
<dbReference type="GO" id="GO:0006351">
    <property type="term" value="P:DNA-templated transcription"/>
    <property type="evidence" value="ECO:0007669"/>
    <property type="project" value="InterPro"/>
</dbReference>
<evidence type="ECO:0000256" key="18">
    <source>
        <dbReference type="ARBA" id="ARBA00022679"/>
    </source>
</evidence>
<evidence type="ECO:0000256" key="17">
    <source>
        <dbReference type="ARBA" id="ARBA00022670"/>
    </source>
</evidence>
<evidence type="ECO:0000256" key="34">
    <source>
        <dbReference type="SAM" id="MobiDB-lite"/>
    </source>
</evidence>
<keyword evidence="10" id="KW-1139">Helical capsid protein</keyword>
<feature type="domain" description="Helicase C-terminal" evidence="37">
    <location>
        <begin position="1645"/>
        <end position="1804"/>
    </location>
</feature>
<dbReference type="InterPro" id="IPR001456">
    <property type="entry name" value="HC-pro"/>
</dbReference>
<evidence type="ECO:0000256" key="27">
    <source>
        <dbReference type="ARBA" id="ARBA00023280"/>
    </source>
</evidence>
<evidence type="ECO:0000256" key="14">
    <source>
        <dbReference type="ARBA" id="ARBA00022562"/>
    </source>
</evidence>
<dbReference type="InterPro" id="IPR031159">
    <property type="entry name" value="HC_PRO_CPD_dom"/>
</dbReference>
<dbReference type="Gene3D" id="3.40.50.300">
    <property type="entry name" value="P-loop containing nucleotide triphosphate hydrolases"/>
    <property type="match status" value="2"/>
</dbReference>
<keyword evidence="26" id="KW-0693">Viral RNA replication</keyword>
<dbReference type="GO" id="GO:0042025">
    <property type="term" value="C:host cell nucleus"/>
    <property type="evidence" value="ECO:0007669"/>
    <property type="project" value="UniProtKB-SubCell"/>
</dbReference>
<dbReference type="GO" id="GO:0005198">
    <property type="term" value="F:structural molecule activity"/>
    <property type="evidence" value="ECO:0007669"/>
    <property type="project" value="InterPro"/>
</dbReference>
<evidence type="ECO:0000256" key="12">
    <source>
        <dbReference type="ARBA" id="ARBA00022553"/>
    </source>
</evidence>
<keyword evidence="19" id="KW-0548">Nucleotidyltransferase</keyword>
<dbReference type="PROSITE" id="PS51194">
    <property type="entry name" value="HELICASE_CTER"/>
    <property type="match status" value="1"/>
</dbReference>
<evidence type="ECO:0000259" key="37">
    <source>
        <dbReference type="PROSITE" id="PS51194"/>
    </source>
</evidence>
<evidence type="ECO:0000256" key="24">
    <source>
        <dbReference type="ARBA" id="ARBA00022840"/>
    </source>
</evidence>
<dbReference type="Pfam" id="PF00680">
    <property type="entry name" value="RdRP_1"/>
    <property type="match status" value="1"/>
</dbReference>
<dbReference type="InterPro" id="IPR002540">
    <property type="entry name" value="Pept_S30_P1_potyvir"/>
</dbReference>
<keyword evidence="20" id="KW-0547">Nucleotide-binding</keyword>
<dbReference type="Pfam" id="PF01577">
    <property type="entry name" value="Peptidase_S30"/>
    <property type="match status" value="1"/>
</dbReference>
<evidence type="ECO:0000256" key="10">
    <source>
        <dbReference type="ARBA" id="ARBA00022497"/>
    </source>
</evidence>
<evidence type="ECO:0000256" key="32">
    <source>
        <dbReference type="PROSITE-ProRule" id="PRU01080"/>
    </source>
</evidence>
<dbReference type="GO" id="GO:0019029">
    <property type="term" value="C:helical viral capsid"/>
    <property type="evidence" value="ECO:0007669"/>
    <property type="project" value="UniProtKB-KW"/>
</dbReference>
<keyword evidence="17" id="KW-0645">Protease</keyword>
<dbReference type="InterPro" id="IPR001205">
    <property type="entry name" value="RNA-dir_pol_C"/>
</dbReference>
<evidence type="ECO:0000256" key="20">
    <source>
        <dbReference type="ARBA" id="ARBA00022741"/>
    </source>
</evidence>
<proteinExistence type="inferred from homology"/>
<feature type="region of interest" description="Disordered" evidence="34">
    <location>
        <begin position="3338"/>
        <end position="3365"/>
    </location>
</feature>
<dbReference type="InterPro" id="IPR042308">
    <property type="entry name" value="HC_PRO_CPD_sf"/>
</dbReference>
<reference evidence="41" key="1">
    <citation type="journal article" date="2018" name="Arch. Virol.">
        <title>Molecular characterization reveals that squash chlorosis mottling virus and zucchini tigre mosaic virus are the same newly emerging potyvirus.</title>
        <authorList>
            <person name="Abdalla O.A."/>
            <person name="Ali A."/>
        </authorList>
    </citation>
    <scope>NUCLEOTIDE SEQUENCE</scope>
    <source>
        <strain evidence="41">HFL</strain>
    </source>
</reference>
<evidence type="ECO:0000256" key="3">
    <source>
        <dbReference type="ARBA" id="ARBA00004147"/>
    </source>
</evidence>
<dbReference type="SMART" id="SM00490">
    <property type="entry name" value="HELICc"/>
    <property type="match status" value="1"/>
</dbReference>
<dbReference type="GO" id="GO:0004197">
    <property type="term" value="F:cysteine-type endopeptidase activity"/>
    <property type="evidence" value="ECO:0007669"/>
    <property type="project" value="InterPro"/>
</dbReference>
<dbReference type="PROSITE" id="PS51192">
    <property type="entry name" value="HELICASE_ATP_BIND_1"/>
    <property type="match status" value="1"/>
</dbReference>
<comment type="subcellular location">
    <subcellularLocation>
        <location evidence="30">Host cytoplasmic vesicle</location>
    </subcellularLocation>
    <subcellularLocation>
        <location evidence="3">Host nucleus</location>
    </subcellularLocation>
    <subcellularLocation>
        <location evidence="4">Virion</location>
    </subcellularLocation>
</comment>
<evidence type="ECO:0000256" key="11">
    <source>
        <dbReference type="ARBA" id="ARBA00022520"/>
    </source>
</evidence>
<evidence type="ECO:0000256" key="8">
    <source>
        <dbReference type="ARBA" id="ARBA00022484"/>
    </source>
</evidence>
<evidence type="ECO:0000256" key="6">
    <source>
        <dbReference type="ARBA" id="ARBA00020107"/>
    </source>
</evidence>
<evidence type="ECO:0000259" key="35">
    <source>
        <dbReference type="PROSITE" id="PS50507"/>
    </source>
</evidence>
<evidence type="ECO:0000256" key="15">
    <source>
        <dbReference type="ARBA" id="ARBA00022581"/>
    </source>
</evidence>
<dbReference type="Pfam" id="PF13608">
    <property type="entry name" value="Potyvirid-P3"/>
    <property type="match status" value="1"/>
</dbReference>
<keyword evidence="23" id="KW-0788">Thiol protease</keyword>
<dbReference type="GO" id="GO:0003968">
    <property type="term" value="F:RNA-directed RNA polymerase activity"/>
    <property type="evidence" value="ECO:0007669"/>
    <property type="project" value="UniProtKB-KW"/>
</dbReference>
<dbReference type="SUPFAM" id="SSF50494">
    <property type="entry name" value="Trypsin-like serine proteases"/>
    <property type="match status" value="1"/>
</dbReference>
<dbReference type="InterPro" id="IPR022199">
    <property type="entry name" value="DUF3725"/>
</dbReference>
<dbReference type="InterPro" id="IPR014001">
    <property type="entry name" value="Helicase_ATP-bd"/>
</dbReference>
<dbReference type="Pfam" id="PF00270">
    <property type="entry name" value="DEAD"/>
    <property type="match status" value="1"/>
</dbReference>
<feature type="active site" description="For helper component proteinase activity" evidence="32">
    <location>
        <position position="963"/>
    </location>
</feature>
<evidence type="ECO:0000256" key="28">
    <source>
        <dbReference type="ARBA" id="ARBA00029405"/>
    </source>
</evidence>
<dbReference type="InterPro" id="IPR001592">
    <property type="entry name" value="Poty_coat"/>
</dbReference>
<dbReference type="GO" id="GO:0005524">
    <property type="term" value="F:ATP binding"/>
    <property type="evidence" value="ECO:0007669"/>
    <property type="project" value="UniProtKB-KW"/>
</dbReference>
<dbReference type="GO" id="GO:0006508">
    <property type="term" value="P:proteolysis"/>
    <property type="evidence" value="ECO:0007669"/>
    <property type="project" value="UniProtKB-KW"/>
</dbReference>
<evidence type="ECO:0000256" key="22">
    <source>
        <dbReference type="ARBA" id="ARBA00022806"/>
    </source>
</evidence>
<dbReference type="InterPro" id="IPR043128">
    <property type="entry name" value="Rev_trsase/Diguanyl_cyclase"/>
</dbReference>
<dbReference type="PROSITE" id="PS51744">
    <property type="entry name" value="HC_PRO_CPD"/>
    <property type="match status" value="1"/>
</dbReference>
<evidence type="ECO:0000259" key="39">
    <source>
        <dbReference type="PROSITE" id="PS51744"/>
    </source>
</evidence>
<feature type="domain" description="Peptidase C6" evidence="39">
    <location>
        <begin position="882"/>
        <end position="1004"/>
    </location>
</feature>
<keyword evidence="11" id="KW-0191">Covalent protein-RNA linkage</keyword>
<keyword evidence="21" id="KW-0378">Hydrolase</keyword>
<evidence type="ECO:0000256" key="9">
    <source>
        <dbReference type="ARBA" id="ARBA00022488"/>
    </source>
</evidence>
<evidence type="ECO:0000256" key="2">
    <source>
        <dbReference type="ARBA" id="ARBA00001848"/>
    </source>
</evidence>
<evidence type="ECO:0000256" key="26">
    <source>
        <dbReference type="ARBA" id="ARBA00022953"/>
    </source>
</evidence>
<feature type="domain" description="Helicase ATP-binding" evidence="36">
    <location>
        <begin position="1474"/>
        <end position="1626"/>
    </location>
</feature>
<feature type="region of interest" description="Disordered" evidence="34">
    <location>
        <begin position="3081"/>
        <end position="3106"/>
    </location>
</feature>